<reference evidence="3 4" key="1">
    <citation type="journal article" date="2017" name="PLoS Biol.">
        <title>The sea cucumber genome provides insights into morphological evolution and visceral regeneration.</title>
        <authorList>
            <person name="Zhang X."/>
            <person name="Sun L."/>
            <person name="Yuan J."/>
            <person name="Sun Y."/>
            <person name="Gao Y."/>
            <person name="Zhang L."/>
            <person name="Li S."/>
            <person name="Dai H."/>
            <person name="Hamel J.F."/>
            <person name="Liu C."/>
            <person name="Yu Y."/>
            <person name="Liu S."/>
            <person name="Lin W."/>
            <person name="Guo K."/>
            <person name="Jin S."/>
            <person name="Xu P."/>
            <person name="Storey K.B."/>
            <person name="Huan P."/>
            <person name="Zhang T."/>
            <person name="Zhou Y."/>
            <person name="Zhang J."/>
            <person name="Lin C."/>
            <person name="Li X."/>
            <person name="Xing L."/>
            <person name="Huo D."/>
            <person name="Sun M."/>
            <person name="Wang L."/>
            <person name="Mercier A."/>
            <person name="Li F."/>
            <person name="Yang H."/>
            <person name="Xiang J."/>
        </authorList>
    </citation>
    <scope>NUCLEOTIDE SEQUENCE [LARGE SCALE GENOMIC DNA]</scope>
    <source>
        <strain evidence="3">Shaxun</strain>
        <tissue evidence="3">Muscle</tissue>
    </source>
</reference>
<protein>
    <submittedName>
        <fullName evidence="3">Putative nicotinamidase-like</fullName>
    </submittedName>
</protein>
<dbReference type="Proteomes" id="UP000230750">
    <property type="component" value="Unassembled WGS sequence"/>
</dbReference>
<sequence>MAESKRPGNNTGSPDEVYLLYDSTTMNQESSCVGEDGRMTEDEFKSCWKTWIYPVLHPKTALLVVDVQNDFISGTLALKNTPSGQDGAEVVPVINKILDDWKFDLVAYSQDWHPYDHISFIDNVMLRKTHSSSKIAAQEAAVYDEIVFATEPPTVQTLWPAHCLQNSEGAKIHPNLKIWHETCYSG</sequence>
<keyword evidence="4" id="KW-1185">Reference proteome</keyword>
<evidence type="ECO:0000256" key="2">
    <source>
        <dbReference type="ARBA" id="ARBA00022801"/>
    </source>
</evidence>
<dbReference type="InterPro" id="IPR036380">
    <property type="entry name" value="Isochorismatase-like_sf"/>
</dbReference>
<dbReference type="InterPro" id="IPR052347">
    <property type="entry name" value="Isochorismatase_Nicotinamidase"/>
</dbReference>
<dbReference type="OrthoDB" id="167809at2759"/>
<dbReference type="EMBL" id="MRZV01000435">
    <property type="protein sequence ID" value="PIK50038.1"/>
    <property type="molecule type" value="Genomic_DNA"/>
</dbReference>
<comment type="similarity">
    <text evidence="1">Belongs to the isochorismatase family.</text>
</comment>
<evidence type="ECO:0000313" key="4">
    <source>
        <dbReference type="Proteomes" id="UP000230750"/>
    </source>
</evidence>
<dbReference type="AlphaFoldDB" id="A0A2G8KQ07"/>
<dbReference type="GO" id="GO:0016787">
    <property type="term" value="F:hydrolase activity"/>
    <property type="evidence" value="ECO:0007669"/>
    <property type="project" value="UniProtKB-KW"/>
</dbReference>
<proteinExistence type="inferred from homology"/>
<dbReference type="STRING" id="307972.A0A2G8KQ07"/>
<dbReference type="SUPFAM" id="SSF52499">
    <property type="entry name" value="Isochorismatase-like hydrolases"/>
    <property type="match status" value="1"/>
</dbReference>
<dbReference type="Gene3D" id="3.40.50.850">
    <property type="entry name" value="Isochorismatase-like"/>
    <property type="match status" value="1"/>
</dbReference>
<dbReference type="PANTHER" id="PTHR11080:SF2">
    <property type="entry name" value="LD05707P"/>
    <property type="match status" value="1"/>
</dbReference>
<keyword evidence="2" id="KW-0378">Hydrolase</keyword>
<dbReference type="PANTHER" id="PTHR11080">
    <property type="entry name" value="PYRAZINAMIDASE/NICOTINAMIDASE"/>
    <property type="match status" value="1"/>
</dbReference>
<gene>
    <name evidence="3" type="ORF">BSL78_13047</name>
</gene>
<evidence type="ECO:0000313" key="3">
    <source>
        <dbReference type="EMBL" id="PIK50038.1"/>
    </source>
</evidence>
<organism evidence="3 4">
    <name type="scientific">Stichopus japonicus</name>
    <name type="common">Sea cucumber</name>
    <dbReference type="NCBI Taxonomy" id="307972"/>
    <lineage>
        <taxon>Eukaryota</taxon>
        <taxon>Metazoa</taxon>
        <taxon>Echinodermata</taxon>
        <taxon>Eleutherozoa</taxon>
        <taxon>Echinozoa</taxon>
        <taxon>Holothuroidea</taxon>
        <taxon>Aspidochirotacea</taxon>
        <taxon>Aspidochirotida</taxon>
        <taxon>Stichopodidae</taxon>
        <taxon>Apostichopus</taxon>
    </lineage>
</organism>
<evidence type="ECO:0000256" key="1">
    <source>
        <dbReference type="ARBA" id="ARBA00006336"/>
    </source>
</evidence>
<name>A0A2G8KQ07_STIJA</name>
<accession>A0A2G8KQ07</accession>
<comment type="caution">
    <text evidence="3">The sequence shown here is derived from an EMBL/GenBank/DDBJ whole genome shotgun (WGS) entry which is preliminary data.</text>
</comment>